<dbReference type="GO" id="GO:0003677">
    <property type="term" value="F:DNA binding"/>
    <property type="evidence" value="ECO:0007669"/>
    <property type="project" value="InterPro"/>
</dbReference>
<evidence type="ECO:0000256" key="3">
    <source>
        <dbReference type="ARBA" id="ARBA00023082"/>
    </source>
</evidence>
<evidence type="ECO:0000259" key="5">
    <source>
        <dbReference type="Pfam" id="PF04542"/>
    </source>
</evidence>
<dbReference type="GO" id="GO:0016987">
    <property type="term" value="F:sigma factor activity"/>
    <property type="evidence" value="ECO:0007669"/>
    <property type="project" value="UniProtKB-KW"/>
</dbReference>
<reference evidence="8" key="1">
    <citation type="submission" date="2016-04" db="EMBL/GenBank/DDBJ databases">
        <authorList>
            <person name="Chen L."/>
            <person name="Zhuang W."/>
            <person name="Wang G."/>
        </authorList>
    </citation>
    <scope>NUCLEOTIDE SEQUENCE [LARGE SCALE GENOMIC DNA]</scope>
    <source>
        <strain evidence="8">17621</strain>
    </source>
</reference>
<evidence type="ECO:0000259" key="6">
    <source>
        <dbReference type="Pfam" id="PF08281"/>
    </source>
</evidence>
<evidence type="ECO:0000256" key="4">
    <source>
        <dbReference type="ARBA" id="ARBA00023163"/>
    </source>
</evidence>
<dbReference type="SUPFAM" id="SSF88946">
    <property type="entry name" value="Sigma2 domain of RNA polymerase sigma factors"/>
    <property type="match status" value="1"/>
</dbReference>
<keyword evidence="3" id="KW-0731">Sigma factor</keyword>
<organism evidence="7 8">
    <name type="scientific">Niastella yeongjuensis</name>
    <dbReference type="NCBI Taxonomy" id="354355"/>
    <lineage>
        <taxon>Bacteria</taxon>
        <taxon>Pseudomonadati</taxon>
        <taxon>Bacteroidota</taxon>
        <taxon>Chitinophagia</taxon>
        <taxon>Chitinophagales</taxon>
        <taxon>Chitinophagaceae</taxon>
        <taxon>Niastella</taxon>
    </lineage>
</organism>
<evidence type="ECO:0008006" key="9">
    <source>
        <dbReference type="Google" id="ProtNLM"/>
    </source>
</evidence>
<feature type="domain" description="RNA polymerase sigma-70 region 2" evidence="5">
    <location>
        <begin position="23"/>
        <end position="88"/>
    </location>
</feature>
<dbReference type="InterPro" id="IPR013324">
    <property type="entry name" value="RNA_pol_sigma_r3/r4-like"/>
</dbReference>
<dbReference type="CDD" id="cd06171">
    <property type="entry name" value="Sigma70_r4"/>
    <property type="match status" value="1"/>
</dbReference>
<dbReference type="InterPro" id="IPR039425">
    <property type="entry name" value="RNA_pol_sigma-70-like"/>
</dbReference>
<proteinExistence type="inferred from homology"/>
<keyword evidence="8" id="KW-1185">Reference proteome</keyword>
<dbReference type="InterPro" id="IPR013325">
    <property type="entry name" value="RNA_pol_sigma_r2"/>
</dbReference>
<dbReference type="AlphaFoldDB" id="A0A1V9F382"/>
<name>A0A1V9F382_9BACT</name>
<dbReference type="EMBL" id="LVXG01000007">
    <property type="protein sequence ID" value="OQP52791.1"/>
    <property type="molecule type" value="Genomic_DNA"/>
</dbReference>
<comment type="similarity">
    <text evidence="1">Belongs to the sigma-70 factor family. ECF subfamily.</text>
</comment>
<protein>
    <recommendedName>
        <fullName evidence="9">RNA polymerase subunit sigma-24</fullName>
    </recommendedName>
</protein>
<dbReference type="PANTHER" id="PTHR43133">
    <property type="entry name" value="RNA POLYMERASE ECF-TYPE SIGMA FACTO"/>
    <property type="match status" value="1"/>
</dbReference>
<dbReference type="STRING" id="354355.SAMN05660816_04713"/>
<keyword evidence="2" id="KW-0805">Transcription regulation</keyword>
<evidence type="ECO:0000256" key="1">
    <source>
        <dbReference type="ARBA" id="ARBA00010641"/>
    </source>
</evidence>
<keyword evidence="4" id="KW-0804">Transcription</keyword>
<gene>
    <name evidence="7" type="ORF">A4H97_24125</name>
</gene>
<dbReference type="NCBIfam" id="TIGR02937">
    <property type="entry name" value="sigma70-ECF"/>
    <property type="match status" value="1"/>
</dbReference>
<feature type="domain" description="RNA polymerase sigma factor 70 region 4 type 2" evidence="6">
    <location>
        <begin position="121"/>
        <end position="167"/>
    </location>
</feature>
<dbReference type="InterPro" id="IPR007627">
    <property type="entry name" value="RNA_pol_sigma70_r2"/>
</dbReference>
<dbReference type="OrthoDB" id="655312at2"/>
<dbReference type="Proteomes" id="UP000192610">
    <property type="component" value="Unassembled WGS sequence"/>
</dbReference>
<dbReference type="Pfam" id="PF08281">
    <property type="entry name" value="Sigma70_r4_2"/>
    <property type="match status" value="1"/>
</dbReference>
<dbReference type="GO" id="GO:0006352">
    <property type="term" value="P:DNA-templated transcription initiation"/>
    <property type="evidence" value="ECO:0007669"/>
    <property type="project" value="InterPro"/>
</dbReference>
<dbReference type="InterPro" id="IPR014284">
    <property type="entry name" value="RNA_pol_sigma-70_dom"/>
</dbReference>
<dbReference type="Pfam" id="PF04542">
    <property type="entry name" value="Sigma70_r2"/>
    <property type="match status" value="1"/>
</dbReference>
<sequence length="196" mass="22963">MKTAFADTQILDPVDLQRFDELYFQYNQAVFANILKLVHQYDVAEDLLQEVFMALWEHRHKLDGEKVSGWLFVTSYNKSLKYLQRQKKQATTALSDTTVIENEFATDDTPLEEVYNMRLSMIEEAVNLLPERKKKVFMLYRYEGKSMEDVAGMLNISVHSVKDYLKQSNRFIRNHIARQHIEQGIAISAALLVYFN</sequence>
<evidence type="ECO:0000313" key="8">
    <source>
        <dbReference type="Proteomes" id="UP000192610"/>
    </source>
</evidence>
<dbReference type="PANTHER" id="PTHR43133:SF46">
    <property type="entry name" value="RNA POLYMERASE SIGMA-70 FACTOR ECF SUBFAMILY"/>
    <property type="match status" value="1"/>
</dbReference>
<dbReference type="InterPro" id="IPR013249">
    <property type="entry name" value="RNA_pol_sigma70_r4_t2"/>
</dbReference>
<accession>A0A1V9F382</accession>
<dbReference type="Gene3D" id="1.10.1740.10">
    <property type="match status" value="1"/>
</dbReference>
<evidence type="ECO:0000256" key="2">
    <source>
        <dbReference type="ARBA" id="ARBA00023015"/>
    </source>
</evidence>
<evidence type="ECO:0000313" key="7">
    <source>
        <dbReference type="EMBL" id="OQP52791.1"/>
    </source>
</evidence>
<dbReference type="Gene3D" id="1.10.10.10">
    <property type="entry name" value="Winged helix-like DNA-binding domain superfamily/Winged helix DNA-binding domain"/>
    <property type="match status" value="1"/>
</dbReference>
<dbReference type="SUPFAM" id="SSF88659">
    <property type="entry name" value="Sigma3 and sigma4 domains of RNA polymerase sigma factors"/>
    <property type="match status" value="1"/>
</dbReference>
<dbReference type="InterPro" id="IPR036388">
    <property type="entry name" value="WH-like_DNA-bd_sf"/>
</dbReference>
<comment type="caution">
    <text evidence="7">The sequence shown here is derived from an EMBL/GenBank/DDBJ whole genome shotgun (WGS) entry which is preliminary data.</text>
</comment>
<dbReference type="RefSeq" id="WP_081197887.1">
    <property type="nucleotide sequence ID" value="NZ_FOCZ01000009.1"/>
</dbReference>